<evidence type="ECO:0000313" key="1">
    <source>
        <dbReference type="EMBL" id="MPM94796.1"/>
    </source>
</evidence>
<comment type="caution">
    <text evidence="1">The sequence shown here is derived from an EMBL/GenBank/DDBJ whole genome shotgun (WGS) entry which is preliminary data.</text>
</comment>
<proteinExistence type="predicted"/>
<reference evidence="1" key="1">
    <citation type="submission" date="2019-08" db="EMBL/GenBank/DDBJ databases">
        <authorList>
            <person name="Kucharzyk K."/>
            <person name="Murdoch R.W."/>
            <person name="Higgins S."/>
            <person name="Loffler F."/>
        </authorList>
    </citation>
    <scope>NUCLEOTIDE SEQUENCE</scope>
</reference>
<dbReference type="EMBL" id="VSSQ01041382">
    <property type="protein sequence ID" value="MPM94796.1"/>
    <property type="molecule type" value="Genomic_DNA"/>
</dbReference>
<name>A0A645DZP1_9ZZZZ</name>
<organism evidence="1">
    <name type="scientific">bioreactor metagenome</name>
    <dbReference type="NCBI Taxonomy" id="1076179"/>
    <lineage>
        <taxon>unclassified sequences</taxon>
        <taxon>metagenomes</taxon>
        <taxon>ecological metagenomes</taxon>
    </lineage>
</organism>
<gene>
    <name evidence="1" type="ORF">SDC9_141944</name>
</gene>
<dbReference type="AlphaFoldDB" id="A0A645DZP1"/>
<protein>
    <submittedName>
        <fullName evidence="1">Uncharacterized protein</fullName>
    </submittedName>
</protein>
<sequence>MKRAAGEIVRASLFQRQVELDDVDDIDAGKQILDKGLWNHRA</sequence>
<accession>A0A645DZP1</accession>